<dbReference type="CDD" id="cd04301">
    <property type="entry name" value="NAT_SF"/>
    <property type="match status" value="1"/>
</dbReference>
<dbReference type="EMBL" id="RWJN01000085">
    <property type="protein sequence ID" value="TCD67787.1"/>
    <property type="molecule type" value="Genomic_DNA"/>
</dbReference>
<dbReference type="AlphaFoldDB" id="A0A4V2MWW2"/>
<comment type="caution">
    <text evidence="1">The sequence shown here is derived from an EMBL/GenBank/DDBJ whole genome shotgun (WGS) entry which is preliminary data.</text>
</comment>
<dbReference type="STRING" id="92696.A0A4V2MWW2"/>
<sequence length="233" mass="26132">MASTNIEISQLVFKKVEQATNDVLDSMAHVAAEAYRFGRNVQDTASKGGSDDFTRACIADNWDLNLAFQRGVVGAQQVGGENWVALDNDKIVAVAGWYPPGRMLFDNPEQMNAGWGAFAEKWTPELGDWWMNYFLPRYAKATDAALGSPDKKKESWHLQMLVVLPDPKYRQRGIATALIADTDKTVDMCLESEVEANTAMYTKWGWEIQGDKTDFESPHGNFSMWVLLKKPTL</sequence>
<dbReference type="Proteomes" id="UP000292702">
    <property type="component" value="Unassembled WGS sequence"/>
</dbReference>
<protein>
    <recommendedName>
        <fullName evidence="3">N-acetyltransferase domain-containing protein</fullName>
    </recommendedName>
</protein>
<keyword evidence="2" id="KW-1185">Reference proteome</keyword>
<dbReference type="InterPro" id="IPR016181">
    <property type="entry name" value="Acyl_CoA_acyltransferase"/>
</dbReference>
<evidence type="ECO:0008006" key="3">
    <source>
        <dbReference type="Google" id="ProtNLM"/>
    </source>
</evidence>
<dbReference type="PANTHER" id="PTHR42791">
    <property type="entry name" value="GNAT FAMILY ACETYLTRANSFERASE"/>
    <property type="match status" value="1"/>
</dbReference>
<dbReference type="OrthoDB" id="61113at2759"/>
<name>A0A4V2MWW2_9APHY</name>
<dbReference type="PANTHER" id="PTHR42791:SF1">
    <property type="entry name" value="N-ACETYLTRANSFERASE DOMAIN-CONTAINING PROTEIN"/>
    <property type="match status" value="1"/>
</dbReference>
<evidence type="ECO:0000313" key="2">
    <source>
        <dbReference type="Proteomes" id="UP000292702"/>
    </source>
</evidence>
<dbReference type="Gene3D" id="3.40.630.30">
    <property type="match status" value="1"/>
</dbReference>
<proteinExistence type="predicted"/>
<dbReference type="InterPro" id="IPR052523">
    <property type="entry name" value="Trichothecene_AcTrans"/>
</dbReference>
<reference evidence="1 2" key="1">
    <citation type="submission" date="2018-11" db="EMBL/GenBank/DDBJ databases">
        <title>Genome assembly of Steccherinum ochraceum LE-BIN_3174, the white-rot fungus of the Steccherinaceae family (The Residual Polyporoid clade, Polyporales, Basidiomycota).</title>
        <authorList>
            <person name="Fedorova T.V."/>
            <person name="Glazunova O.A."/>
            <person name="Landesman E.O."/>
            <person name="Moiseenko K.V."/>
            <person name="Psurtseva N.V."/>
            <person name="Savinova O.S."/>
            <person name="Shakhova N.V."/>
            <person name="Tyazhelova T.V."/>
            <person name="Vasina D.V."/>
        </authorList>
    </citation>
    <scope>NUCLEOTIDE SEQUENCE [LARGE SCALE GENOMIC DNA]</scope>
    <source>
        <strain evidence="1 2">LE-BIN_3174</strain>
    </source>
</reference>
<evidence type="ECO:0000313" key="1">
    <source>
        <dbReference type="EMBL" id="TCD67787.1"/>
    </source>
</evidence>
<organism evidence="1 2">
    <name type="scientific">Steccherinum ochraceum</name>
    <dbReference type="NCBI Taxonomy" id="92696"/>
    <lineage>
        <taxon>Eukaryota</taxon>
        <taxon>Fungi</taxon>
        <taxon>Dikarya</taxon>
        <taxon>Basidiomycota</taxon>
        <taxon>Agaricomycotina</taxon>
        <taxon>Agaricomycetes</taxon>
        <taxon>Polyporales</taxon>
        <taxon>Steccherinaceae</taxon>
        <taxon>Steccherinum</taxon>
    </lineage>
</organism>
<gene>
    <name evidence="1" type="ORF">EIP91_011915</name>
</gene>
<dbReference type="SUPFAM" id="SSF55729">
    <property type="entry name" value="Acyl-CoA N-acyltransferases (Nat)"/>
    <property type="match status" value="1"/>
</dbReference>
<accession>A0A4V2MWW2</accession>